<dbReference type="EMBL" id="BAABBV010000001">
    <property type="protein sequence ID" value="GAA4154001.1"/>
    <property type="molecule type" value="Genomic_DNA"/>
</dbReference>
<dbReference type="InterPro" id="IPR051695">
    <property type="entry name" value="Phosphoglycerate_Mutase"/>
</dbReference>
<accession>A0ABP7ZD10</accession>
<reference evidence="2" key="1">
    <citation type="journal article" date="2014" name="Int. J. Syst. Evol. Microbiol.">
        <title>Complete genome of a new Firmicutes species belonging to the dominant human colonic microbiota ('Ruminococcus bicirculans') reveals two chromosomes and a selective capacity to utilize plant glucans.</title>
        <authorList>
            <consortium name="NISC Comparative Sequencing Program"/>
            <person name="Wegmann U."/>
            <person name="Louis P."/>
            <person name="Goesmann A."/>
            <person name="Henrissat B."/>
            <person name="Duncan S.H."/>
            <person name="Flint H.J."/>
        </authorList>
    </citation>
    <scope>NUCLEOTIDE SEQUENCE</scope>
    <source>
        <strain evidence="2">JCM 17590</strain>
    </source>
</reference>
<proteinExistence type="predicted"/>
<dbReference type="RefSeq" id="WP_344789784.1">
    <property type="nucleotide sequence ID" value="NZ_BAABBV010000001.1"/>
</dbReference>
<gene>
    <name evidence="2" type="ORF">GCM10022286_01040</name>
</gene>
<dbReference type="CDD" id="cd07067">
    <property type="entry name" value="HP_PGM_like"/>
    <property type="match status" value="1"/>
</dbReference>
<comment type="caution">
    <text evidence="2">The sequence shown here is derived from an EMBL/GenBank/DDBJ whole genome shotgun (WGS) entry which is preliminary data.</text>
</comment>
<protein>
    <submittedName>
        <fullName evidence="2">Histidine phosphatase family protein</fullName>
    </submittedName>
</protein>
<dbReference type="InterPro" id="IPR013078">
    <property type="entry name" value="His_Pase_superF_clade-1"/>
</dbReference>
<dbReference type="NCBIfam" id="TIGR03848">
    <property type="entry name" value="MSMEG_4193"/>
    <property type="match status" value="1"/>
</dbReference>
<dbReference type="InterPro" id="IPR022492">
    <property type="entry name" value="Phosphomutase_MSMEG4193_put"/>
</dbReference>
<dbReference type="PANTHER" id="PTHR46517">
    <property type="entry name" value="FRUCTOSE-2,6-BISPHOSPHATASE TIGAR"/>
    <property type="match status" value="1"/>
</dbReference>
<organism evidence="2 3">
    <name type="scientific">Gryllotalpicola daejeonensis</name>
    <dbReference type="NCBI Taxonomy" id="993087"/>
    <lineage>
        <taxon>Bacteria</taxon>
        <taxon>Bacillati</taxon>
        <taxon>Actinomycetota</taxon>
        <taxon>Actinomycetes</taxon>
        <taxon>Micrococcales</taxon>
        <taxon>Microbacteriaceae</taxon>
        <taxon>Gryllotalpicola</taxon>
    </lineage>
</organism>
<dbReference type="PANTHER" id="PTHR46517:SF1">
    <property type="entry name" value="FRUCTOSE-2,6-BISPHOSPHATASE TIGAR"/>
    <property type="match status" value="1"/>
</dbReference>
<evidence type="ECO:0000313" key="2">
    <source>
        <dbReference type="EMBL" id="GAA4154001.1"/>
    </source>
</evidence>
<dbReference type="SMART" id="SM00855">
    <property type="entry name" value="PGAM"/>
    <property type="match status" value="1"/>
</dbReference>
<keyword evidence="3" id="KW-1185">Reference proteome</keyword>
<dbReference type="InterPro" id="IPR029033">
    <property type="entry name" value="His_PPase_superfam"/>
</dbReference>
<evidence type="ECO:0000256" key="1">
    <source>
        <dbReference type="ARBA" id="ARBA00022801"/>
    </source>
</evidence>
<keyword evidence="1" id="KW-0378">Hydrolase</keyword>
<dbReference type="Gene3D" id="3.40.50.1240">
    <property type="entry name" value="Phosphoglycerate mutase-like"/>
    <property type="match status" value="1"/>
</dbReference>
<reference evidence="2" key="2">
    <citation type="submission" date="2023-12" db="EMBL/GenBank/DDBJ databases">
        <authorList>
            <person name="Sun Q."/>
            <person name="Inoue M."/>
        </authorList>
    </citation>
    <scope>NUCLEOTIDE SEQUENCE</scope>
    <source>
        <strain evidence="2">JCM 17590</strain>
    </source>
</reference>
<sequence length="216" mass="22915">MATVLLVRHGRTDANARGVLAGRAGGVGLDEVGRQQALRTAERLGAVRLVRVVSSPLMRCRQTARLVIEAQGERPEAPVERGLTEADYGDWQGRPISELAREPLWQVVQSRPSQAVFPGGESMLAMQARALAAVRRHDAAVEAAFGPGAVWAAVTHADLIKSVLIDAQGRPFDEFQQVAAAPASVSVIRHHAGGARVLASNSDGAGLARLLSEAER</sequence>
<name>A0ABP7ZD10_9MICO</name>
<dbReference type="Proteomes" id="UP001415169">
    <property type="component" value="Unassembled WGS sequence"/>
</dbReference>
<evidence type="ECO:0000313" key="3">
    <source>
        <dbReference type="Proteomes" id="UP001415169"/>
    </source>
</evidence>
<dbReference type="SUPFAM" id="SSF53254">
    <property type="entry name" value="Phosphoglycerate mutase-like"/>
    <property type="match status" value="1"/>
</dbReference>
<dbReference type="Pfam" id="PF00300">
    <property type="entry name" value="His_Phos_1"/>
    <property type="match status" value="1"/>
</dbReference>